<dbReference type="Proteomes" id="UP001519332">
    <property type="component" value="Unassembled WGS sequence"/>
</dbReference>
<dbReference type="EC" id="2.1.1.-" evidence="4"/>
<feature type="domain" description="DNA methylase N-4/N-6" evidence="5">
    <location>
        <begin position="174"/>
        <end position="233"/>
    </location>
</feature>
<dbReference type="InterPro" id="IPR029063">
    <property type="entry name" value="SAM-dependent_MTases_sf"/>
</dbReference>
<evidence type="ECO:0000259" key="5">
    <source>
        <dbReference type="Pfam" id="PF01555"/>
    </source>
</evidence>
<evidence type="ECO:0000313" key="6">
    <source>
        <dbReference type="EMBL" id="MBP2331249.1"/>
    </source>
</evidence>
<organism evidence="6 7">
    <name type="scientific">Kibdelosporangium banguiense</name>
    <dbReference type="NCBI Taxonomy" id="1365924"/>
    <lineage>
        <taxon>Bacteria</taxon>
        <taxon>Bacillati</taxon>
        <taxon>Actinomycetota</taxon>
        <taxon>Actinomycetes</taxon>
        <taxon>Pseudonocardiales</taxon>
        <taxon>Pseudonocardiaceae</taxon>
        <taxon>Kibdelosporangium</taxon>
    </lineage>
</organism>
<comment type="similarity">
    <text evidence="1 4">Belongs to the N(4)/N(6)-methyltransferase family.</text>
</comment>
<sequence length="260" mass="28237">MTSHSAEMLHGDALAVLSELPTASVDALITDPPYSSGGFTRGDRTADPRQKYLQDDYANFNQLATFAGDNRDQRGYLAWCALWLAECLRVVKPGGAAVVFTDWRQLPITTDALQAGGWVWRGVGAWSKPDARPQPGRFRQACEFIVWGSAGPMPIIPGTPPLPGWWSMIAPRDRVHITQKPLDVMRDLVKIAPPGGVVLDPFAGAGTTGIAAVLEGRSFVGIENTAHYHRAAAERIADTLRGYRTPDDQLTLTDVSEVTT</sequence>
<dbReference type="SUPFAM" id="SSF53335">
    <property type="entry name" value="S-adenosyl-L-methionine-dependent methyltransferases"/>
    <property type="match status" value="1"/>
</dbReference>
<evidence type="ECO:0000256" key="4">
    <source>
        <dbReference type="RuleBase" id="RU362026"/>
    </source>
</evidence>
<dbReference type="Gene3D" id="3.40.50.150">
    <property type="entry name" value="Vaccinia Virus protein VP39"/>
    <property type="match status" value="1"/>
</dbReference>
<dbReference type="InterPro" id="IPR002941">
    <property type="entry name" value="DNA_methylase_N4/N6"/>
</dbReference>
<evidence type="ECO:0000256" key="3">
    <source>
        <dbReference type="ARBA" id="ARBA00022679"/>
    </source>
</evidence>
<dbReference type="RefSeq" id="WP_209647865.1">
    <property type="nucleotide sequence ID" value="NZ_JAGINW010000001.1"/>
</dbReference>
<gene>
    <name evidence="6" type="ORF">JOF56_011634</name>
</gene>
<comment type="caution">
    <text evidence="6">The sequence shown here is derived from an EMBL/GenBank/DDBJ whole genome shotgun (WGS) entry which is preliminary data.</text>
</comment>
<evidence type="ECO:0000256" key="2">
    <source>
        <dbReference type="ARBA" id="ARBA00022603"/>
    </source>
</evidence>
<dbReference type="GO" id="GO:0032259">
    <property type="term" value="P:methylation"/>
    <property type="evidence" value="ECO:0007669"/>
    <property type="project" value="UniProtKB-KW"/>
</dbReference>
<dbReference type="GO" id="GO:0009007">
    <property type="term" value="F:site-specific DNA-methyltransferase (adenine-specific) activity"/>
    <property type="evidence" value="ECO:0007669"/>
    <property type="project" value="UniProtKB-EC"/>
</dbReference>
<keyword evidence="7" id="KW-1185">Reference proteome</keyword>
<keyword evidence="2 6" id="KW-0489">Methyltransferase</keyword>
<name>A0ABS4U3K7_9PSEU</name>
<proteinExistence type="inferred from homology"/>
<dbReference type="PRINTS" id="PR00508">
    <property type="entry name" value="S21N4MTFRASE"/>
</dbReference>
<accession>A0ABS4U3K7</accession>
<evidence type="ECO:0000256" key="1">
    <source>
        <dbReference type="ARBA" id="ARBA00006594"/>
    </source>
</evidence>
<dbReference type="InterPro" id="IPR002052">
    <property type="entry name" value="DNA_methylase_N6_adenine_CS"/>
</dbReference>
<keyword evidence="3 6" id="KW-0808">Transferase</keyword>
<feature type="domain" description="DNA methylase N-4/N-6" evidence="5">
    <location>
        <begin position="25"/>
        <end position="149"/>
    </location>
</feature>
<dbReference type="PROSITE" id="PS00092">
    <property type="entry name" value="N6_MTASE"/>
    <property type="match status" value="1"/>
</dbReference>
<evidence type="ECO:0000313" key="7">
    <source>
        <dbReference type="Proteomes" id="UP001519332"/>
    </source>
</evidence>
<protein>
    <recommendedName>
        <fullName evidence="4">Methyltransferase</fullName>
        <ecNumber evidence="4">2.1.1.-</ecNumber>
    </recommendedName>
</protein>
<dbReference type="EMBL" id="JAGINW010000001">
    <property type="protein sequence ID" value="MBP2331249.1"/>
    <property type="molecule type" value="Genomic_DNA"/>
</dbReference>
<dbReference type="Pfam" id="PF01555">
    <property type="entry name" value="N6_N4_Mtase"/>
    <property type="match status" value="2"/>
</dbReference>
<reference evidence="6 7" key="1">
    <citation type="submission" date="2021-03" db="EMBL/GenBank/DDBJ databases">
        <title>Sequencing the genomes of 1000 actinobacteria strains.</title>
        <authorList>
            <person name="Klenk H.-P."/>
        </authorList>
    </citation>
    <scope>NUCLEOTIDE SEQUENCE [LARGE SCALE GENOMIC DNA]</scope>
    <source>
        <strain evidence="6 7">DSM 46670</strain>
    </source>
</reference>
<dbReference type="InterPro" id="IPR001091">
    <property type="entry name" value="RM_Methyltransferase"/>
</dbReference>